<protein>
    <submittedName>
        <fullName evidence="5">Non-ribosomal peptide synthetase</fullName>
    </submittedName>
</protein>
<keyword evidence="2" id="KW-0596">Phosphopantetheine</keyword>
<dbReference type="GO" id="GO:0005737">
    <property type="term" value="C:cytoplasm"/>
    <property type="evidence" value="ECO:0007669"/>
    <property type="project" value="TreeGrafter"/>
</dbReference>
<dbReference type="EMBL" id="PDZR01000001">
    <property type="protein sequence ID" value="PNG28003.1"/>
    <property type="molecule type" value="Genomic_DNA"/>
</dbReference>
<dbReference type="NCBIfam" id="TIGR01733">
    <property type="entry name" value="AA-adenyl-dom"/>
    <property type="match status" value="1"/>
</dbReference>
<dbReference type="Gene3D" id="1.10.1200.10">
    <property type="entry name" value="ACP-like"/>
    <property type="match status" value="1"/>
</dbReference>
<keyword evidence="3" id="KW-0597">Phosphoprotein</keyword>
<dbReference type="InterPro" id="IPR023213">
    <property type="entry name" value="CAT-like_dom_sf"/>
</dbReference>
<dbReference type="GO" id="GO:0044550">
    <property type="term" value="P:secondary metabolite biosynthetic process"/>
    <property type="evidence" value="ECO:0007669"/>
    <property type="project" value="TreeGrafter"/>
</dbReference>
<evidence type="ECO:0000256" key="2">
    <source>
        <dbReference type="ARBA" id="ARBA00022450"/>
    </source>
</evidence>
<dbReference type="Gene3D" id="3.30.559.10">
    <property type="entry name" value="Chloramphenicol acetyltransferase-like domain"/>
    <property type="match status" value="1"/>
</dbReference>
<dbReference type="InterPro" id="IPR045851">
    <property type="entry name" value="AMP-bd_C_sf"/>
</dbReference>
<dbReference type="SUPFAM" id="SSF52777">
    <property type="entry name" value="CoA-dependent acyltransferases"/>
    <property type="match status" value="2"/>
</dbReference>
<dbReference type="PROSITE" id="PS50075">
    <property type="entry name" value="CARRIER"/>
    <property type="match status" value="1"/>
</dbReference>
<sequence length="1344" mass="147523">MNAAASIRLVADDNPHAYCDGAPLTLAQRRIWSLDQIGNDSVVGPYTLALRLRGTLDLDRFRRACRLLVERHGALRTRFIRSAGGRIDQIVDSLATPELNFDDRDAADSPQQGERDSARLLDEDLSFDLNESLPVHLRLIRLKPGEHLFAITIHAIVCDGASLLVLARDFVDIYEALAGISLPAPAPCGDFASFARGEQTWLRSEVVRQRLAYWRERLATEGGGSLLPVRPGGARASTMAPGSVSFTLDAELCARLRRLENEACPMGVLLLAAFNGLICRYGGGAGVTLGVVVENRADEEWANLVGHFENVVPLTASITANMSFSQAAKHLARQLEDALSNTVPFERLAQEFSERDGEVGKNFLEAIFEHRSGAAGLSREVEDLRIDIERMTQSRCDANLVFTTVETAQGSIEGRIYFSALLFEPWLIEQASRHFARVVAAAAADPDIEFRAIALLDDAELNRLSAPLEDIEADDARPIHALIAAQAQQRPDAPAIFQADQCWTHGRLDSAANRIASRLMQLGAGPEVRVAIALRRSPEAVASILATLKSGAAFVPIEPDHPASRNHHILKDAGVAIIVTDSRLRGALPSEIGAAVVEIDRIDLESEPAAPPQARHTPGQLAYVIYTSGSTGLPKGVAVEHGALTRHCQCTARVYEMSAQSCELAFLPFSSDGGHERWIVPLMVGGSVVLPDRLWTPEETFAAMRRYGVNNASFPTTYLQQLAEWAETTGDAPPMRLYSFGGEGLPQKTFELLSEALRAEWLINGYGPTETVMTPMVWKVRPGARFEGTYAPIGRAVGRRRIYILDADGNPAPAGVTGELYIGGDGIARGYLGNPALTDDRFIRDPFAAGGRLYRSGDLARWRDDGAVEFMGRVDHQVKLRGFRIELGEIETALGNEPGVSACAVVMRAEAGQAPILAAYAVPMEGVVLDGKALRRALARRLPDYMLPSVILILDRLPLNANSKLDRDALPSPLSQMLDLEPPTTPWEEKLAAIWRDVLGLARVGVTQNFFEIGGNSLAALRMLSRIKALDPQSGIDIVDLFNHQDIRSLAPLAGRRREKPSGAQVVRLRARGENPPLYCFPGLLVSTREYIKLVDYLGPNQPATGFLCYSLSEEKKVDASVEEITARYADRVREESKGQPCLFLGWSWGGLLAFEAAKMLKNDVDVRLIGMVDVCDMDTDFAVGAEPAFNPGERDELYRRIMAWLERTQMRADWDRLLQAMDRQAFEQFLRYVGNSEEDLPTDGPEVGSREHTFWILIDNALIFRRYQMRPFDCPIHSWAAEDSLNRGLNLIDWRSLSRQAGAAEIVAGTTHLHIIGAAAFHARLALRIEEAVGAMGRGAIVR</sequence>
<feature type="domain" description="Carrier" evidence="4">
    <location>
        <begin position="982"/>
        <end position="1058"/>
    </location>
</feature>
<dbReference type="PANTHER" id="PTHR45527:SF1">
    <property type="entry name" value="FATTY ACID SYNTHASE"/>
    <property type="match status" value="1"/>
</dbReference>
<dbReference type="Proteomes" id="UP000236286">
    <property type="component" value="Unassembled WGS sequence"/>
</dbReference>
<dbReference type="OrthoDB" id="9803968at2"/>
<comment type="cofactor">
    <cofactor evidence="1">
        <name>pantetheine 4'-phosphate</name>
        <dbReference type="ChEBI" id="CHEBI:47942"/>
    </cofactor>
</comment>
<dbReference type="GO" id="GO:0043041">
    <property type="term" value="P:amino acid activation for nonribosomal peptide biosynthetic process"/>
    <property type="evidence" value="ECO:0007669"/>
    <property type="project" value="TreeGrafter"/>
</dbReference>
<dbReference type="SUPFAM" id="SSF56801">
    <property type="entry name" value="Acetyl-CoA synthetase-like"/>
    <property type="match status" value="1"/>
</dbReference>
<dbReference type="InterPro" id="IPR000873">
    <property type="entry name" value="AMP-dep_synth/lig_dom"/>
</dbReference>
<dbReference type="PANTHER" id="PTHR45527">
    <property type="entry name" value="NONRIBOSOMAL PEPTIDE SYNTHETASE"/>
    <property type="match status" value="1"/>
</dbReference>
<organism evidence="5 6">
    <name type="scientific">Methylocella silvestris</name>
    <dbReference type="NCBI Taxonomy" id="199596"/>
    <lineage>
        <taxon>Bacteria</taxon>
        <taxon>Pseudomonadati</taxon>
        <taxon>Pseudomonadota</taxon>
        <taxon>Alphaproteobacteria</taxon>
        <taxon>Hyphomicrobiales</taxon>
        <taxon>Beijerinckiaceae</taxon>
        <taxon>Methylocella</taxon>
    </lineage>
</organism>
<dbReference type="InterPro" id="IPR025110">
    <property type="entry name" value="AMP-bd_C"/>
</dbReference>
<dbReference type="Pfam" id="PF00668">
    <property type="entry name" value="Condensation"/>
    <property type="match status" value="1"/>
</dbReference>
<evidence type="ECO:0000256" key="1">
    <source>
        <dbReference type="ARBA" id="ARBA00001957"/>
    </source>
</evidence>
<reference evidence="5 6" key="1">
    <citation type="submission" date="2017-10" db="EMBL/GenBank/DDBJ databases">
        <title>Genome announcement of Methylocella silvestris TVC from permafrost.</title>
        <authorList>
            <person name="Wang J."/>
            <person name="Geng K."/>
            <person name="Ul-Haque F."/>
            <person name="Crombie A.T."/>
            <person name="Street L.E."/>
            <person name="Wookey P.A."/>
            <person name="Murrell J.C."/>
            <person name="Pratscher J."/>
        </authorList>
    </citation>
    <scope>NUCLEOTIDE SEQUENCE [LARGE SCALE GENOMIC DNA]</scope>
    <source>
        <strain evidence="5 6">TVC</strain>
    </source>
</reference>
<comment type="caution">
    <text evidence="5">The sequence shown here is derived from an EMBL/GenBank/DDBJ whole genome shotgun (WGS) entry which is preliminary data.</text>
</comment>
<dbReference type="InterPro" id="IPR001031">
    <property type="entry name" value="Thioesterase"/>
</dbReference>
<dbReference type="GO" id="GO:0031177">
    <property type="term" value="F:phosphopantetheine binding"/>
    <property type="evidence" value="ECO:0007669"/>
    <property type="project" value="TreeGrafter"/>
</dbReference>
<dbReference type="Gene3D" id="3.40.50.12780">
    <property type="entry name" value="N-terminal domain of ligase-like"/>
    <property type="match status" value="1"/>
</dbReference>
<dbReference type="GO" id="GO:0003824">
    <property type="term" value="F:catalytic activity"/>
    <property type="evidence" value="ECO:0007669"/>
    <property type="project" value="InterPro"/>
</dbReference>
<dbReference type="Gene3D" id="3.40.50.1820">
    <property type="entry name" value="alpha/beta hydrolase"/>
    <property type="match status" value="1"/>
</dbReference>
<evidence type="ECO:0000313" key="5">
    <source>
        <dbReference type="EMBL" id="PNG28003.1"/>
    </source>
</evidence>
<evidence type="ECO:0000256" key="3">
    <source>
        <dbReference type="ARBA" id="ARBA00022553"/>
    </source>
</evidence>
<dbReference type="CDD" id="cd17649">
    <property type="entry name" value="A_NRPS_PvdJ-like"/>
    <property type="match status" value="1"/>
</dbReference>
<gene>
    <name evidence="5" type="ORF">CR492_00895</name>
</gene>
<dbReference type="Pfam" id="PF13193">
    <property type="entry name" value="AMP-binding_C"/>
    <property type="match status" value="1"/>
</dbReference>
<dbReference type="Pfam" id="PF00501">
    <property type="entry name" value="AMP-binding"/>
    <property type="match status" value="1"/>
</dbReference>
<dbReference type="RefSeq" id="WP_102842310.1">
    <property type="nucleotide sequence ID" value="NZ_PDZR01000001.1"/>
</dbReference>
<dbReference type="Gene3D" id="3.30.300.30">
    <property type="match status" value="1"/>
</dbReference>
<dbReference type="FunFam" id="3.40.50.980:FF:000001">
    <property type="entry name" value="Non-ribosomal peptide synthetase"/>
    <property type="match status" value="1"/>
</dbReference>
<dbReference type="InterPro" id="IPR001242">
    <property type="entry name" value="Condensation_dom"/>
</dbReference>
<name>A0A2J7TMK7_METSI</name>
<dbReference type="InterPro" id="IPR010071">
    <property type="entry name" value="AA_adenyl_dom"/>
</dbReference>
<evidence type="ECO:0000313" key="6">
    <source>
        <dbReference type="Proteomes" id="UP000236286"/>
    </source>
</evidence>
<dbReference type="InterPro" id="IPR006162">
    <property type="entry name" value="Ppantetheine_attach_site"/>
</dbReference>
<evidence type="ECO:0000259" key="4">
    <source>
        <dbReference type="PROSITE" id="PS50075"/>
    </source>
</evidence>
<dbReference type="Pfam" id="PF00550">
    <property type="entry name" value="PP-binding"/>
    <property type="match status" value="1"/>
</dbReference>
<dbReference type="Gene3D" id="3.30.559.30">
    <property type="entry name" value="Nonribosomal peptide synthetase, condensation domain"/>
    <property type="match status" value="1"/>
</dbReference>
<dbReference type="PROSITE" id="PS00455">
    <property type="entry name" value="AMP_BINDING"/>
    <property type="match status" value="1"/>
</dbReference>
<dbReference type="InterPro" id="IPR029058">
    <property type="entry name" value="AB_hydrolase_fold"/>
</dbReference>
<dbReference type="PROSITE" id="PS00012">
    <property type="entry name" value="PHOSPHOPANTETHEINE"/>
    <property type="match status" value="1"/>
</dbReference>
<dbReference type="SUPFAM" id="SSF47336">
    <property type="entry name" value="ACP-like"/>
    <property type="match status" value="1"/>
</dbReference>
<dbReference type="FunFam" id="2.30.38.10:FF:000001">
    <property type="entry name" value="Non-ribosomal peptide synthetase PvdI"/>
    <property type="match status" value="1"/>
</dbReference>
<accession>A0A2J7TMK7</accession>
<dbReference type="InterPro" id="IPR036736">
    <property type="entry name" value="ACP-like_sf"/>
</dbReference>
<dbReference type="SUPFAM" id="SSF53474">
    <property type="entry name" value="alpha/beta-Hydrolases"/>
    <property type="match status" value="1"/>
</dbReference>
<dbReference type="Pfam" id="PF00975">
    <property type="entry name" value="Thioesterase"/>
    <property type="match status" value="1"/>
</dbReference>
<dbReference type="InterPro" id="IPR020845">
    <property type="entry name" value="AMP-binding_CS"/>
</dbReference>
<proteinExistence type="predicted"/>
<dbReference type="InterPro" id="IPR009081">
    <property type="entry name" value="PP-bd_ACP"/>
</dbReference>
<dbReference type="InterPro" id="IPR042099">
    <property type="entry name" value="ANL_N_sf"/>
</dbReference>